<evidence type="ECO:0000256" key="2">
    <source>
        <dbReference type="ARBA" id="ARBA00022555"/>
    </source>
</evidence>
<evidence type="ECO:0000256" key="6">
    <source>
        <dbReference type="ARBA" id="ARBA00050038"/>
    </source>
</evidence>
<reference evidence="10 11" key="1">
    <citation type="journal article" date="2019" name="Int. J. Syst. Evol. Microbiol.">
        <title>The Global Catalogue of Microorganisms (GCM) 10K type strain sequencing project: providing services to taxonomists for standard genome sequencing and annotation.</title>
        <authorList>
            <consortium name="The Broad Institute Genomics Platform"/>
            <consortium name="The Broad Institute Genome Sequencing Center for Infectious Disease"/>
            <person name="Wu L."/>
            <person name="Ma J."/>
        </authorList>
    </citation>
    <scope>NUCLEOTIDE SEQUENCE [LARGE SCALE GENOMIC DNA]</scope>
    <source>
        <strain evidence="10 11">JCM 14306</strain>
    </source>
</reference>
<feature type="binding site" evidence="7">
    <location>
        <position position="71"/>
    </location>
    <ligand>
        <name>tRNA</name>
        <dbReference type="ChEBI" id="CHEBI:17843"/>
    </ligand>
</feature>
<feature type="binding site" evidence="7">
    <location>
        <position position="69"/>
    </location>
    <ligand>
        <name>tRNA</name>
        <dbReference type="ChEBI" id="CHEBI:17843"/>
    </ligand>
</feature>
<protein>
    <recommendedName>
        <fullName evidence="6 7">Peptidyl-tRNA hydrolase</fullName>
        <shortName evidence="7">Pth</shortName>
        <ecNumber evidence="1 7">3.1.1.29</ecNumber>
    </recommendedName>
</protein>
<dbReference type="RefSeq" id="WP_344110462.1">
    <property type="nucleotide sequence ID" value="NZ_BAAANE010000004.1"/>
</dbReference>
<feature type="active site" description="Proton acceptor" evidence="7">
    <location>
        <position position="23"/>
    </location>
</feature>
<comment type="caution">
    <text evidence="10">The sequence shown here is derived from an EMBL/GenBank/DDBJ whole genome shotgun (WGS) entry which is preliminary data.</text>
</comment>
<feature type="binding site" evidence="7">
    <location>
        <position position="117"/>
    </location>
    <ligand>
        <name>tRNA</name>
        <dbReference type="ChEBI" id="CHEBI:17843"/>
    </ligand>
</feature>
<keyword evidence="2 7" id="KW-0820">tRNA-binding</keyword>
<dbReference type="EMBL" id="BAAANE010000004">
    <property type="protein sequence ID" value="GAA1630053.1"/>
    <property type="molecule type" value="Genomic_DNA"/>
</dbReference>
<dbReference type="PROSITE" id="PS01196">
    <property type="entry name" value="PEPT_TRNA_HYDROL_2"/>
    <property type="match status" value="1"/>
</dbReference>
<proteinExistence type="inferred from homology"/>
<sequence>MADDVWLVVGLGNPGPSYAKTRHNVGQMVADELAARVGGGWKQHKHAKAEVIETRISGIRTILAKPRSYMNESGGPVSGLLKFFKLEPASLVVIHDELDIDFGTLRAKFGGGDNGHNGLKSLRKSLGTGEYHRLRFGVGRPPGRQNPADFVLNEFSSTERKDLPFAVDRSADAFESLLTDGLEATQGKYNS</sequence>
<dbReference type="GO" id="GO:0016787">
    <property type="term" value="F:hydrolase activity"/>
    <property type="evidence" value="ECO:0007669"/>
    <property type="project" value="UniProtKB-KW"/>
</dbReference>
<dbReference type="InterPro" id="IPR036416">
    <property type="entry name" value="Pept_tRNA_hydro_sf"/>
</dbReference>
<evidence type="ECO:0000256" key="7">
    <source>
        <dbReference type="HAMAP-Rule" id="MF_00083"/>
    </source>
</evidence>
<dbReference type="InterPro" id="IPR001328">
    <property type="entry name" value="Pept_tRNA_hydro"/>
</dbReference>
<organism evidence="10 11">
    <name type="scientific">Kribbella alba</name>
    <dbReference type="NCBI Taxonomy" id="190197"/>
    <lineage>
        <taxon>Bacteria</taxon>
        <taxon>Bacillati</taxon>
        <taxon>Actinomycetota</taxon>
        <taxon>Actinomycetes</taxon>
        <taxon>Propionibacteriales</taxon>
        <taxon>Kribbellaceae</taxon>
        <taxon>Kribbella</taxon>
    </lineage>
</organism>
<dbReference type="HAMAP" id="MF_00083">
    <property type="entry name" value="Pept_tRNA_hydro_bact"/>
    <property type="match status" value="1"/>
</dbReference>
<dbReference type="NCBIfam" id="TIGR00447">
    <property type="entry name" value="pth"/>
    <property type="match status" value="1"/>
</dbReference>
<comment type="subunit">
    <text evidence="7">Monomer.</text>
</comment>
<evidence type="ECO:0000256" key="8">
    <source>
        <dbReference type="RuleBase" id="RU000673"/>
    </source>
</evidence>
<dbReference type="CDD" id="cd00462">
    <property type="entry name" value="PTH"/>
    <property type="match status" value="1"/>
</dbReference>
<evidence type="ECO:0000256" key="1">
    <source>
        <dbReference type="ARBA" id="ARBA00013260"/>
    </source>
</evidence>
<keyword evidence="7" id="KW-0963">Cytoplasm</keyword>
<dbReference type="PROSITE" id="PS01195">
    <property type="entry name" value="PEPT_TRNA_HYDROL_1"/>
    <property type="match status" value="1"/>
</dbReference>
<comment type="catalytic activity">
    <reaction evidence="7 8">
        <text>an N-acyl-L-alpha-aminoacyl-tRNA + H2O = an N-acyl-L-amino acid + a tRNA + H(+)</text>
        <dbReference type="Rhea" id="RHEA:54448"/>
        <dbReference type="Rhea" id="RHEA-COMP:10123"/>
        <dbReference type="Rhea" id="RHEA-COMP:13883"/>
        <dbReference type="ChEBI" id="CHEBI:15377"/>
        <dbReference type="ChEBI" id="CHEBI:15378"/>
        <dbReference type="ChEBI" id="CHEBI:59874"/>
        <dbReference type="ChEBI" id="CHEBI:78442"/>
        <dbReference type="ChEBI" id="CHEBI:138191"/>
        <dbReference type="EC" id="3.1.1.29"/>
    </reaction>
</comment>
<evidence type="ECO:0000313" key="10">
    <source>
        <dbReference type="EMBL" id="GAA1630053.1"/>
    </source>
</evidence>
<dbReference type="PANTHER" id="PTHR17224">
    <property type="entry name" value="PEPTIDYL-TRNA HYDROLASE"/>
    <property type="match status" value="1"/>
</dbReference>
<keyword evidence="3 7" id="KW-0378">Hydrolase</keyword>
<gene>
    <name evidence="7 10" type="primary">pth</name>
    <name evidence="10" type="ORF">GCM10009744_17640</name>
</gene>
<accession>A0ABN2F4A8</accession>
<evidence type="ECO:0000256" key="9">
    <source>
        <dbReference type="RuleBase" id="RU004320"/>
    </source>
</evidence>
<comment type="function">
    <text evidence="7">Catalyzes the release of premature peptidyl moieties from peptidyl-tRNA molecules trapped in stalled 50S ribosomal subunits, and thus maintains levels of free tRNAs and 50S ribosomes.</text>
</comment>
<feature type="binding site" evidence="7">
    <location>
        <position position="18"/>
    </location>
    <ligand>
        <name>tRNA</name>
        <dbReference type="ChEBI" id="CHEBI:17843"/>
    </ligand>
</feature>
<feature type="site" description="Discriminates between blocked and unblocked aminoacyl-tRNA" evidence="7">
    <location>
        <position position="13"/>
    </location>
</feature>
<dbReference type="Gene3D" id="3.40.50.1470">
    <property type="entry name" value="Peptidyl-tRNA hydrolase"/>
    <property type="match status" value="1"/>
</dbReference>
<dbReference type="SUPFAM" id="SSF53178">
    <property type="entry name" value="Peptidyl-tRNA hydrolase-like"/>
    <property type="match status" value="1"/>
</dbReference>
<name>A0ABN2F4A8_9ACTN</name>
<dbReference type="InterPro" id="IPR018171">
    <property type="entry name" value="Pept_tRNA_hydro_CS"/>
</dbReference>
<feature type="site" description="Stabilizes the basic form of H active site to accept a proton" evidence="7">
    <location>
        <position position="96"/>
    </location>
</feature>
<dbReference type="EC" id="3.1.1.29" evidence="1 7"/>
<dbReference type="Proteomes" id="UP001501319">
    <property type="component" value="Unassembled WGS sequence"/>
</dbReference>
<dbReference type="PANTHER" id="PTHR17224:SF1">
    <property type="entry name" value="PEPTIDYL-TRNA HYDROLASE"/>
    <property type="match status" value="1"/>
</dbReference>
<keyword evidence="4 7" id="KW-0694">RNA-binding</keyword>
<comment type="function">
    <text evidence="7">Hydrolyzes ribosome-free peptidyl-tRNAs (with 1 or more amino acids incorporated), which drop off the ribosome during protein synthesis, or as a result of ribosome stalling.</text>
</comment>
<evidence type="ECO:0000256" key="4">
    <source>
        <dbReference type="ARBA" id="ARBA00022884"/>
    </source>
</evidence>
<comment type="similarity">
    <text evidence="5 7 9">Belongs to the PTH family.</text>
</comment>
<keyword evidence="11" id="KW-1185">Reference proteome</keyword>
<comment type="subcellular location">
    <subcellularLocation>
        <location evidence="7">Cytoplasm</location>
    </subcellularLocation>
</comment>
<evidence type="ECO:0000256" key="3">
    <source>
        <dbReference type="ARBA" id="ARBA00022801"/>
    </source>
</evidence>
<evidence type="ECO:0000256" key="5">
    <source>
        <dbReference type="ARBA" id="ARBA00038063"/>
    </source>
</evidence>
<evidence type="ECO:0000313" key="11">
    <source>
        <dbReference type="Proteomes" id="UP001501319"/>
    </source>
</evidence>
<dbReference type="Pfam" id="PF01195">
    <property type="entry name" value="Pept_tRNA_hydro"/>
    <property type="match status" value="1"/>
</dbReference>